<dbReference type="Pfam" id="PF25772">
    <property type="entry name" value="HEAT_RRP12_N"/>
    <property type="match status" value="1"/>
</dbReference>
<comment type="caution">
    <text evidence="7">The sequence shown here is derived from an EMBL/GenBank/DDBJ whole genome shotgun (WGS) entry which is preliminary data.</text>
</comment>
<dbReference type="SUPFAM" id="SSF48371">
    <property type="entry name" value="ARM repeat"/>
    <property type="match status" value="1"/>
</dbReference>
<evidence type="ECO:0000256" key="3">
    <source>
        <dbReference type="ARBA" id="ARBA00023242"/>
    </source>
</evidence>
<feature type="compositionally biased region" description="Low complexity" evidence="4">
    <location>
        <begin position="1131"/>
        <end position="1141"/>
    </location>
</feature>
<name>A0A8H5BG44_9AGAR</name>
<evidence type="ECO:0000256" key="2">
    <source>
        <dbReference type="ARBA" id="ARBA00007690"/>
    </source>
</evidence>
<feature type="region of interest" description="Disordered" evidence="4">
    <location>
        <begin position="1008"/>
        <end position="1214"/>
    </location>
</feature>
<gene>
    <name evidence="7" type="ORF">D9619_001699</name>
</gene>
<feature type="compositionally biased region" description="Basic residues" evidence="4">
    <location>
        <begin position="1063"/>
        <end position="1073"/>
    </location>
</feature>
<dbReference type="InterPro" id="IPR012978">
    <property type="entry name" value="HEAT_RRP12"/>
</dbReference>
<dbReference type="EMBL" id="JAACJJ010000028">
    <property type="protein sequence ID" value="KAF5322261.1"/>
    <property type="molecule type" value="Genomic_DNA"/>
</dbReference>
<feature type="compositionally biased region" description="Basic and acidic residues" evidence="4">
    <location>
        <begin position="1197"/>
        <end position="1214"/>
    </location>
</feature>
<dbReference type="PANTHER" id="PTHR48287">
    <property type="entry name" value="ARM REPEAT SUPERFAMILY PROTEIN"/>
    <property type="match status" value="1"/>
</dbReference>
<keyword evidence="8" id="KW-1185">Reference proteome</keyword>
<dbReference type="GO" id="GO:0005634">
    <property type="term" value="C:nucleus"/>
    <property type="evidence" value="ECO:0007669"/>
    <property type="project" value="UniProtKB-SubCell"/>
</dbReference>
<dbReference type="InterPro" id="IPR011989">
    <property type="entry name" value="ARM-like"/>
</dbReference>
<feature type="domain" description="RRP12 N-terminal HEAT" evidence="6">
    <location>
        <begin position="12"/>
        <end position="269"/>
    </location>
</feature>
<evidence type="ECO:0000313" key="7">
    <source>
        <dbReference type="EMBL" id="KAF5322261.1"/>
    </source>
</evidence>
<sequence>MEEALGKIRPHSSSNLPHQKTPANLLIALESTFKDQNTERTPTAYFAALLTTLEGTIHKSDVSLDDGAILPAELYLLALVTPFVPAPVIRSNLNTLLTLTAPLFPALNQHAPALRSQLSLFQAIFPALDRSQLDVQGVRQTYASILQLCIDGRPKVRRKAAEVVKDLLSTPLLPLVYHPYAEKTAEWVLNTLTEINAGPFAKGKGAKHAPAPGAEVAIHVLAFFRPIVPHLPSESLPPITTILLTLPRLGNTYLSQSSYSIMSDILSASVADEASNIGSQLPNVLKVVLSSPPSKSDFTLSASWVQVLGGALVAFNTIDSKTAGSELGKVWKSVWNFLESTDANVRKEAAKSLASISTCFTPALIEAALADRQGSTAIRKIIAQVAKALDALTFARAIPEILATISALITSLGYKEESDAPTAAEMLLSPVILRVSELRIEKGFEHKEAADATLAVAMRVLGPAVLLELLPLNLEPESRENGEEPRAFLLPLLAQPHSSPLSHFVSCFVPLSEKMFDLQQKAETEGRVSEANVWKVLVSQVWAGLYGYCSRSPDLKDSLGAQFSQLLSQLLYGVPDLRTSILRALKVMVDSNVELVNTTEDEAKALTSSLTQDQAKANLDFLRTQVESWLAVLFNVYGSVGRDSRGLIGEVITSWASIARPEETHNAFLKVVQLLKTNLPTVQQGAAKTAPTGGNDIGNMTTTSQDILLLLLPTLSTADSKTLFEICLNAEVLSCKDNGVQKRGYKILSRLVDSGKVTVDAEVIIRKLDELVDGLTPAAKKDRFSLLASLITLLPSTSMHVIPSLIPEAVLGTKEPSEKARSAAFDVIISMGKKMSAGGVVKRSQLDGMDEDDEPAADAAANIEEFMTMLAGGLAGASPHMISATVTAISRLVFEFKDQISQNMHNEILTTLLVFLSSANREIVKSILGFVKLAIHTLPVDLIRPHLKDLVPALLNWSHDHKNHFKLKVRHIFERMLRRFSWEEVYSCAGEEEAAKVLINIKKRKERAKRKKASRAEEEGDDEEPAPAKAATGDAFEDVLYGSESELEDSDDEHDAPAAAPQHKQKHAAHGARLKVDDDEPMDLLSGAATRVTTAKSDRRRKPGQEASKFKTDESTGKMIIGDSDSDDEAANAATDVAGTAYRENLTSVDGFTRGANGKVKFNKDTKKRRREEDAAMDVDMADVEPATTKAKKAKKKNEPKFGHEFKSKKAGGDVKKGGVDPYAYMSLSQASKKTGGKARIGIAGKR</sequence>
<feature type="compositionally biased region" description="Acidic residues" evidence="4">
    <location>
        <begin position="1045"/>
        <end position="1054"/>
    </location>
</feature>
<organism evidence="7 8">
    <name type="scientific">Psilocybe cf. subviscida</name>
    <dbReference type="NCBI Taxonomy" id="2480587"/>
    <lineage>
        <taxon>Eukaryota</taxon>
        <taxon>Fungi</taxon>
        <taxon>Dikarya</taxon>
        <taxon>Basidiomycota</taxon>
        <taxon>Agaricomycotina</taxon>
        <taxon>Agaricomycetes</taxon>
        <taxon>Agaricomycetidae</taxon>
        <taxon>Agaricales</taxon>
        <taxon>Agaricineae</taxon>
        <taxon>Strophariaceae</taxon>
        <taxon>Psilocybe</taxon>
    </lineage>
</organism>
<dbReference type="Gene3D" id="1.25.10.10">
    <property type="entry name" value="Leucine-rich Repeat Variant"/>
    <property type="match status" value="2"/>
</dbReference>
<comment type="subcellular location">
    <subcellularLocation>
        <location evidence="1">Nucleus</location>
    </subcellularLocation>
</comment>
<evidence type="ECO:0000259" key="6">
    <source>
        <dbReference type="Pfam" id="PF25772"/>
    </source>
</evidence>
<dbReference type="InterPro" id="IPR016024">
    <property type="entry name" value="ARM-type_fold"/>
</dbReference>
<dbReference type="PANTHER" id="PTHR48287:SF1">
    <property type="entry name" value="ARM REPEAT SUPERFAMILY PROTEIN"/>
    <property type="match status" value="1"/>
</dbReference>
<feature type="domain" description="RRP12 HEAT" evidence="5">
    <location>
        <begin position="340"/>
        <end position="639"/>
    </location>
</feature>
<evidence type="ECO:0000313" key="8">
    <source>
        <dbReference type="Proteomes" id="UP000567179"/>
    </source>
</evidence>
<evidence type="ECO:0000259" key="5">
    <source>
        <dbReference type="Pfam" id="PF08161"/>
    </source>
</evidence>
<evidence type="ECO:0008006" key="9">
    <source>
        <dbReference type="Google" id="ProtNLM"/>
    </source>
</evidence>
<reference evidence="7 8" key="1">
    <citation type="journal article" date="2020" name="ISME J.">
        <title>Uncovering the hidden diversity of litter-decomposition mechanisms in mushroom-forming fungi.</title>
        <authorList>
            <person name="Floudas D."/>
            <person name="Bentzer J."/>
            <person name="Ahren D."/>
            <person name="Johansson T."/>
            <person name="Persson P."/>
            <person name="Tunlid A."/>
        </authorList>
    </citation>
    <scope>NUCLEOTIDE SEQUENCE [LARGE SCALE GENOMIC DNA]</scope>
    <source>
        <strain evidence="7 8">CBS 101986</strain>
    </source>
</reference>
<comment type="similarity">
    <text evidence="2">Belongs to the RRP12 family.</text>
</comment>
<evidence type="ECO:0000256" key="4">
    <source>
        <dbReference type="SAM" id="MobiDB-lite"/>
    </source>
</evidence>
<accession>A0A8H5BG44</accession>
<dbReference type="OrthoDB" id="2192888at2759"/>
<dbReference type="AlphaFoldDB" id="A0A8H5BG44"/>
<dbReference type="InterPro" id="IPR057860">
    <property type="entry name" value="HEAT_RRP12_N"/>
</dbReference>
<evidence type="ECO:0000256" key="1">
    <source>
        <dbReference type="ARBA" id="ARBA00004123"/>
    </source>
</evidence>
<dbReference type="Pfam" id="PF08161">
    <property type="entry name" value="RRP12_HEAT"/>
    <property type="match status" value="1"/>
</dbReference>
<keyword evidence="3" id="KW-0539">Nucleus</keyword>
<protein>
    <recommendedName>
        <fullName evidence="9">Ribosomal RNA-processing protein 12-like conserved domain-containing protein</fullName>
    </recommendedName>
</protein>
<proteinExistence type="inferred from homology"/>
<dbReference type="Proteomes" id="UP000567179">
    <property type="component" value="Unassembled WGS sequence"/>
</dbReference>
<dbReference type="InterPro" id="IPR052087">
    <property type="entry name" value="RRP12"/>
</dbReference>